<dbReference type="AlphaFoldDB" id="A0A084VH79"/>
<feature type="compositionally biased region" description="Low complexity" evidence="1">
    <location>
        <begin position="75"/>
        <end position="88"/>
    </location>
</feature>
<reference evidence="2 4" key="1">
    <citation type="journal article" date="2014" name="BMC Genomics">
        <title>Genome sequence of Anopheles sinensis provides insight into genetics basis of mosquito competence for malaria parasites.</title>
        <authorList>
            <person name="Zhou D."/>
            <person name="Zhang D."/>
            <person name="Ding G."/>
            <person name="Shi L."/>
            <person name="Hou Q."/>
            <person name="Ye Y."/>
            <person name="Xu Y."/>
            <person name="Zhou H."/>
            <person name="Xiong C."/>
            <person name="Li S."/>
            <person name="Yu J."/>
            <person name="Hong S."/>
            <person name="Yu X."/>
            <person name="Zou P."/>
            <person name="Chen C."/>
            <person name="Chang X."/>
            <person name="Wang W."/>
            <person name="Lv Y."/>
            <person name="Sun Y."/>
            <person name="Ma L."/>
            <person name="Shen B."/>
            <person name="Zhu C."/>
        </authorList>
    </citation>
    <scope>NUCLEOTIDE SEQUENCE [LARGE SCALE GENOMIC DNA]</scope>
</reference>
<keyword evidence="2" id="KW-0808">Transferase</keyword>
<dbReference type="EMBL" id="ATLV01013148">
    <property type="status" value="NOT_ANNOTATED_CDS"/>
    <property type="molecule type" value="Genomic_DNA"/>
</dbReference>
<dbReference type="Proteomes" id="UP000030765">
    <property type="component" value="Unassembled WGS sequence"/>
</dbReference>
<dbReference type="VEuPathDB" id="VectorBase:ASIC004614"/>
<feature type="region of interest" description="Disordered" evidence="1">
    <location>
        <begin position="69"/>
        <end position="88"/>
    </location>
</feature>
<dbReference type="EMBL" id="KE524842">
    <property type="protein sequence ID" value="KFB37323.1"/>
    <property type="molecule type" value="Genomic_DNA"/>
</dbReference>
<dbReference type="EnsemblMetazoa" id="ASIC004614-RA">
    <property type="protein sequence ID" value="ASIC004614-PA"/>
    <property type="gene ID" value="ASIC004614"/>
</dbReference>
<keyword evidence="2" id="KW-0548">Nucleotidyltransferase</keyword>
<dbReference type="GO" id="GO:0003964">
    <property type="term" value="F:RNA-directed DNA polymerase activity"/>
    <property type="evidence" value="ECO:0007669"/>
    <property type="project" value="UniProtKB-KW"/>
</dbReference>
<evidence type="ECO:0000313" key="3">
    <source>
        <dbReference type="EnsemblMetazoa" id="ASIC004614-PA"/>
    </source>
</evidence>
<sequence length="88" mass="9938">MESVEVMEGLDRSGYQPCRTNYIRSSSTLRQPLRNRWKDAKPDSYASERFTGGGPSALYTHHNRAKGLGSFQKPAARASFARRQFSPD</sequence>
<reference evidence="3" key="2">
    <citation type="submission" date="2020-05" db="UniProtKB">
        <authorList>
            <consortium name="EnsemblMetazoa"/>
        </authorList>
    </citation>
    <scope>IDENTIFICATION</scope>
</reference>
<evidence type="ECO:0000256" key="1">
    <source>
        <dbReference type="SAM" id="MobiDB-lite"/>
    </source>
</evidence>
<organism evidence="2">
    <name type="scientific">Anopheles sinensis</name>
    <name type="common">Mosquito</name>
    <dbReference type="NCBI Taxonomy" id="74873"/>
    <lineage>
        <taxon>Eukaryota</taxon>
        <taxon>Metazoa</taxon>
        <taxon>Ecdysozoa</taxon>
        <taxon>Arthropoda</taxon>
        <taxon>Hexapoda</taxon>
        <taxon>Insecta</taxon>
        <taxon>Pterygota</taxon>
        <taxon>Neoptera</taxon>
        <taxon>Endopterygota</taxon>
        <taxon>Diptera</taxon>
        <taxon>Nematocera</taxon>
        <taxon>Culicoidea</taxon>
        <taxon>Culicidae</taxon>
        <taxon>Anophelinae</taxon>
        <taxon>Anopheles</taxon>
    </lineage>
</organism>
<keyword evidence="4" id="KW-1185">Reference proteome</keyword>
<proteinExistence type="predicted"/>
<evidence type="ECO:0000313" key="2">
    <source>
        <dbReference type="EMBL" id="KFB37323.1"/>
    </source>
</evidence>
<protein>
    <submittedName>
        <fullName evidence="2 3">RNA-directed DNA polymerase from mobile element jockey-like protein</fullName>
    </submittedName>
</protein>
<evidence type="ECO:0000313" key="4">
    <source>
        <dbReference type="Proteomes" id="UP000030765"/>
    </source>
</evidence>
<gene>
    <name evidence="2" type="ORF">ZHAS_00004614</name>
</gene>
<accession>A0A084VH79</accession>
<name>A0A084VH79_ANOSI</name>
<keyword evidence="2" id="KW-0695">RNA-directed DNA polymerase</keyword>